<proteinExistence type="inferred from homology"/>
<keyword evidence="7 8" id="KW-0472">Membrane</keyword>
<feature type="transmembrane region" description="Helical" evidence="8">
    <location>
        <begin position="90"/>
        <end position="116"/>
    </location>
</feature>
<sequence>MDAIINLLDGNTILVMFLVITIGTIFGAIPFGPVKFGAAGALFMGLFVGAFVEVPGDYLPLLQDLGLGLFVYMVGLEAGENLIRDFKEQWDLMLGSLVAIVMGAVAAIVVAVPLGLSRELAVGAFSGALTSTPSLSLAAEQTGSDVPAVGYSIGYPTGVFVAILLVAFTVGRNWKAKRDQENPDEKIMRLVRLAVTKDVDLEKLLDELDDQFRVATIQRGEEIRIVNDNPKVKKGDRIMVIATKAALPKLIKNVGRRLGPMSARTSNHLTVQEFSVSNQSIAGQRLGNLPLYKNHRAQVLRIRRGDDMILATDDTHVELGDTVQVIVPSSRAEDVKAYFGDSIQSFSELDWIATAGGLAIGFLMALVEIPLPGGSSFALGSAAGPLFTGLILGSLQRTGRVAWQLPRTANYTMRQFGLMIFLAAVGVASGPAFVETAFTMGGLKTIVLSAATALAGCGGFLLIAYLIGQSAPRANGGMAGILLQPAVLQYAMENSSDSRIMSGYNATTALALIFKIIIIPFMLVV</sequence>
<feature type="transmembrane region" description="Helical" evidence="8">
    <location>
        <begin position="153"/>
        <end position="171"/>
    </location>
</feature>
<evidence type="ECO:0000256" key="3">
    <source>
        <dbReference type="ARBA" id="ARBA00022448"/>
    </source>
</evidence>
<dbReference type="InterPro" id="IPR036721">
    <property type="entry name" value="RCK_C_sf"/>
</dbReference>
<dbReference type="EMBL" id="PDJF01000001">
    <property type="protein sequence ID" value="PFG28018.1"/>
    <property type="molecule type" value="Genomic_DNA"/>
</dbReference>
<evidence type="ECO:0000256" key="6">
    <source>
        <dbReference type="ARBA" id="ARBA00022989"/>
    </source>
</evidence>
<keyword evidence="4" id="KW-1003">Cell membrane</keyword>
<comment type="subcellular location">
    <subcellularLocation>
        <location evidence="1">Cell membrane</location>
        <topology evidence="1">Multi-pass membrane protein</topology>
    </subcellularLocation>
</comment>
<dbReference type="GO" id="GO:0005886">
    <property type="term" value="C:plasma membrane"/>
    <property type="evidence" value="ECO:0007669"/>
    <property type="project" value="UniProtKB-SubCell"/>
</dbReference>
<evidence type="ECO:0000256" key="1">
    <source>
        <dbReference type="ARBA" id="ARBA00004651"/>
    </source>
</evidence>
<organism evidence="10 11">
    <name type="scientific">Corynebacterium renale</name>
    <dbReference type="NCBI Taxonomy" id="1724"/>
    <lineage>
        <taxon>Bacteria</taxon>
        <taxon>Bacillati</taxon>
        <taxon>Actinomycetota</taxon>
        <taxon>Actinomycetes</taxon>
        <taxon>Mycobacteriales</taxon>
        <taxon>Corynebacteriaceae</taxon>
        <taxon>Corynebacterium</taxon>
    </lineage>
</organism>
<dbReference type="Gene3D" id="3.30.70.1450">
    <property type="entry name" value="Regulator of K+ conductance, C-terminal domain"/>
    <property type="match status" value="2"/>
</dbReference>
<evidence type="ECO:0000313" key="11">
    <source>
        <dbReference type="Proteomes" id="UP000221653"/>
    </source>
</evidence>
<dbReference type="AlphaFoldDB" id="A0A2A9DMT7"/>
<evidence type="ECO:0000256" key="4">
    <source>
        <dbReference type="ARBA" id="ARBA00022475"/>
    </source>
</evidence>
<dbReference type="InterPro" id="IPR006037">
    <property type="entry name" value="RCK_C"/>
</dbReference>
<dbReference type="RefSeq" id="WP_309543691.1">
    <property type="nucleotide sequence ID" value="NZ_LDYE01000008.1"/>
</dbReference>
<accession>A0A2A9DMT7</accession>
<evidence type="ECO:0000256" key="2">
    <source>
        <dbReference type="ARBA" id="ARBA00009854"/>
    </source>
</evidence>
<feature type="transmembrane region" description="Helical" evidence="8">
    <location>
        <begin position="377"/>
        <end position="395"/>
    </location>
</feature>
<dbReference type="InterPro" id="IPR050144">
    <property type="entry name" value="AAE_transporter"/>
</dbReference>
<feature type="transmembrane region" description="Helical" evidence="8">
    <location>
        <begin position="36"/>
        <end position="52"/>
    </location>
</feature>
<dbReference type="Pfam" id="PF02080">
    <property type="entry name" value="TrkA_C"/>
    <property type="match status" value="1"/>
</dbReference>
<dbReference type="PANTHER" id="PTHR30445">
    <property type="entry name" value="K(+)_H(+) ANTIPORTER SUBUNIT KHTT"/>
    <property type="match status" value="1"/>
</dbReference>
<evidence type="ECO:0000256" key="8">
    <source>
        <dbReference type="SAM" id="Phobius"/>
    </source>
</evidence>
<feature type="transmembrane region" description="Helical" evidence="8">
    <location>
        <begin position="351"/>
        <end position="371"/>
    </location>
</feature>
<feature type="domain" description="RCK C-terminal" evidence="9">
    <location>
        <begin position="258"/>
        <end position="341"/>
    </location>
</feature>
<dbReference type="PANTHER" id="PTHR30445:SF3">
    <property type="entry name" value="TRANSPORT PROTEIN YIDE-RELATED"/>
    <property type="match status" value="1"/>
</dbReference>
<feature type="transmembrane region" description="Helical" evidence="8">
    <location>
        <begin position="12"/>
        <end position="29"/>
    </location>
</feature>
<reference evidence="10 11" key="1">
    <citation type="submission" date="2017-10" db="EMBL/GenBank/DDBJ databases">
        <title>Sequencing the genomes of 1000 actinobacteria strains.</title>
        <authorList>
            <person name="Klenk H.-P."/>
        </authorList>
    </citation>
    <scope>NUCLEOTIDE SEQUENCE [LARGE SCALE GENOMIC DNA]</scope>
    <source>
        <strain evidence="10 11">DSM 20688</strain>
    </source>
</reference>
<comment type="caution">
    <text evidence="10">The sequence shown here is derived from an EMBL/GenBank/DDBJ whole genome shotgun (WGS) entry which is preliminary data.</text>
</comment>
<comment type="similarity">
    <text evidence="2">Belongs to the AAE transporter (TC 2.A.81) family.</text>
</comment>
<dbReference type="STRING" id="1724.GCA_001044175_02241"/>
<evidence type="ECO:0000256" key="7">
    <source>
        <dbReference type="ARBA" id="ARBA00023136"/>
    </source>
</evidence>
<evidence type="ECO:0000256" key="5">
    <source>
        <dbReference type="ARBA" id="ARBA00022692"/>
    </source>
</evidence>
<evidence type="ECO:0000313" key="10">
    <source>
        <dbReference type="EMBL" id="PFG28018.1"/>
    </source>
</evidence>
<keyword evidence="5 8" id="KW-0812">Transmembrane</keyword>
<feature type="domain" description="RCK C-terminal" evidence="9">
    <location>
        <begin position="178"/>
        <end position="256"/>
    </location>
</feature>
<dbReference type="Pfam" id="PF06826">
    <property type="entry name" value="Asp-Al_Ex"/>
    <property type="match status" value="2"/>
</dbReference>
<name>A0A2A9DMT7_9CORY</name>
<feature type="transmembrane region" description="Helical" evidence="8">
    <location>
        <begin position="504"/>
        <end position="524"/>
    </location>
</feature>
<dbReference type="GO" id="GO:0008324">
    <property type="term" value="F:monoatomic cation transmembrane transporter activity"/>
    <property type="evidence" value="ECO:0007669"/>
    <property type="project" value="InterPro"/>
</dbReference>
<keyword evidence="3" id="KW-0813">Transport</keyword>
<dbReference type="PROSITE" id="PS51202">
    <property type="entry name" value="RCK_C"/>
    <property type="match status" value="2"/>
</dbReference>
<protein>
    <submittedName>
        <fullName evidence="10">Putative transport protein</fullName>
    </submittedName>
</protein>
<dbReference type="InterPro" id="IPR006512">
    <property type="entry name" value="YidE_YbjL"/>
</dbReference>
<keyword evidence="11" id="KW-1185">Reference proteome</keyword>
<feature type="transmembrane region" description="Helical" evidence="8">
    <location>
        <begin position="446"/>
        <end position="467"/>
    </location>
</feature>
<gene>
    <name evidence="10" type="ORF">ATK06_1100</name>
</gene>
<feature type="transmembrane region" description="Helical" evidence="8">
    <location>
        <begin position="416"/>
        <end position="434"/>
    </location>
</feature>
<dbReference type="GO" id="GO:0006813">
    <property type="term" value="P:potassium ion transport"/>
    <property type="evidence" value="ECO:0007669"/>
    <property type="project" value="InterPro"/>
</dbReference>
<keyword evidence="6 8" id="KW-1133">Transmembrane helix</keyword>
<dbReference type="SUPFAM" id="SSF116726">
    <property type="entry name" value="TrkA C-terminal domain-like"/>
    <property type="match status" value="1"/>
</dbReference>
<dbReference type="NCBIfam" id="TIGR01625">
    <property type="entry name" value="YidE_YbjL_dupl"/>
    <property type="match status" value="2"/>
</dbReference>
<evidence type="ECO:0000259" key="9">
    <source>
        <dbReference type="PROSITE" id="PS51202"/>
    </source>
</evidence>
<dbReference type="Proteomes" id="UP000221653">
    <property type="component" value="Unassembled WGS sequence"/>
</dbReference>